<evidence type="ECO:0000256" key="6">
    <source>
        <dbReference type="ARBA" id="ARBA00022989"/>
    </source>
</evidence>
<dbReference type="EMBL" id="ML220130">
    <property type="protein sequence ID" value="TGZ79614.1"/>
    <property type="molecule type" value="Genomic_DNA"/>
</dbReference>
<feature type="transmembrane region" description="Helical" evidence="10">
    <location>
        <begin position="98"/>
        <end position="118"/>
    </location>
</feature>
<feature type="transmembrane region" description="Helical" evidence="10">
    <location>
        <begin position="20"/>
        <end position="48"/>
    </location>
</feature>
<evidence type="ECO:0000256" key="3">
    <source>
        <dbReference type="ARBA" id="ARBA00022448"/>
    </source>
</evidence>
<sequence>MPKPRRRRPARRRDQPFQPLRTLAQIFVLQTTFYLVAVLLILFTAVVAGQPFSPDLVFSWRSVRGDTTVGWTLGLVWLLTGLFMVIAQTVIITRSKLVLDFTATLHFIHFLVVSLWEHEIPRGMLWWALQGVSFLGMTALSTWACRWRELRPMTFGLGTGDYELVERRGGVEEIGLVSGDPEREGEGGGGRAGGGAV</sequence>
<accession>A0A4S2MT07</accession>
<dbReference type="PANTHER" id="PTHR12952">
    <property type="entry name" value="SYS1"/>
    <property type="match status" value="1"/>
</dbReference>
<dbReference type="STRING" id="341454.A0A4S2MT07"/>
<keyword evidence="6 10" id="KW-1133">Transmembrane helix</keyword>
<comment type="similarity">
    <text evidence="2">Belongs to the SYS1 family.</text>
</comment>
<dbReference type="GO" id="GO:0000139">
    <property type="term" value="C:Golgi membrane"/>
    <property type="evidence" value="ECO:0007669"/>
    <property type="project" value="UniProtKB-SubCell"/>
</dbReference>
<keyword evidence="7" id="KW-0333">Golgi apparatus</keyword>
<dbReference type="Proteomes" id="UP000298138">
    <property type="component" value="Unassembled WGS sequence"/>
</dbReference>
<protein>
    <recommendedName>
        <fullName evidence="13">Integral membrane protein</fullName>
    </recommendedName>
</protein>
<evidence type="ECO:0000256" key="7">
    <source>
        <dbReference type="ARBA" id="ARBA00023034"/>
    </source>
</evidence>
<evidence type="ECO:0000256" key="2">
    <source>
        <dbReference type="ARBA" id="ARBA00008160"/>
    </source>
</evidence>
<evidence type="ECO:0000256" key="8">
    <source>
        <dbReference type="ARBA" id="ARBA00023136"/>
    </source>
</evidence>
<organism evidence="11 12">
    <name type="scientific">Ascodesmis nigricans</name>
    <dbReference type="NCBI Taxonomy" id="341454"/>
    <lineage>
        <taxon>Eukaryota</taxon>
        <taxon>Fungi</taxon>
        <taxon>Dikarya</taxon>
        <taxon>Ascomycota</taxon>
        <taxon>Pezizomycotina</taxon>
        <taxon>Pezizomycetes</taxon>
        <taxon>Pezizales</taxon>
        <taxon>Ascodesmidaceae</taxon>
        <taxon>Ascodesmis</taxon>
    </lineage>
</organism>
<dbReference type="AlphaFoldDB" id="A0A4S2MT07"/>
<evidence type="ECO:0008006" key="13">
    <source>
        <dbReference type="Google" id="ProtNLM"/>
    </source>
</evidence>
<evidence type="ECO:0000256" key="4">
    <source>
        <dbReference type="ARBA" id="ARBA00022692"/>
    </source>
</evidence>
<dbReference type="InterPro" id="IPR019185">
    <property type="entry name" value="Integral_membrane_SYS1-rel"/>
</dbReference>
<reference evidence="11 12" key="1">
    <citation type="submission" date="2019-04" db="EMBL/GenBank/DDBJ databases">
        <title>Comparative genomics and transcriptomics to analyze fruiting body development in filamentous ascomycetes.</title>
        <authorList>
            <consortium name="DOE Joint Genome Institute"/>
            <person name="Lutkenhaus R."/>
            <person name="Traeger S."/>
            <person name="Breuer J."/>
            <person name="Kuo A."/>
            <person name="Lipzen A."/>
            <person name="Pangilinan J."/>
            <person name="Dilworth D."/>
            <person name="Sandor L."/>
            <person name="Poggeler S."/>
            <person name="Barry K."/>
            <person name="Grigoriev I.V."/>
            <person name="Nowrousian M."/>
        </authorList>
    </citation>
    <scope>NUCLEOTIDE SEQUENCE [LARGE SCALE GENOMIC DNA]</scope>
    <source>
        <strain evidence="11 12">CBS 389.68</strain>
    </source>
</reference>
<feature type="transmembrane region" description="Helical" evidence="10">
    <location>
        <begin position="68"/>
        <end position="86"/>
    </location>
</feature>
<keyword evidence="3" id="KW-0813">Transport</keyword>
<keyword evidence="12" id="KW-1185">Reference proteome</keyword>
<evidence type="ECO:0000256" key="10">
    <source>
        <dbReference type="SAM" id="Phobius"/>
    </source>
</evidence>
<evidence type="ECO:0000256" key="1">
    <source>
        <dbReference type="ARBA" id="ARBA00004653"/>
    </source>
</evidence>
<feature type="compositionally biased region" description="Gly residues" evidence="9">
    <location>
        <begin position="187"/>
        <end position="197"/>
    </location>
</feature>
<dbReference type="GO" id="GO:0043001">
    <property type="term" value="P:Golgi to plasma membrane protein transport"/>
    <property type="evidence" value="ECO:0007669"/>
    <property type="project" value="TreeGrafter"/>
</dbReference>
<dbReference type="GO" id="GO:0005802">
    <property type="term" value="C:trans-Golgi network"/>
    <property type="evidence" value="ECO:0007669"/>
    <property type="project" value="TreeGrafter"/>
</dbReference>
<evidence type="ECO:0000313" key="11">
    <source>
        <dbReference type="EMBL" id="TGZ79614.1"/>
    </source>
</evidence>
<keyword evidence="4 10" id="KW-0812">Transmembrane</keyword>
<gene>
    <name evidence="11" type="ORF">EX30DRAFT_333155</name>
</gene>
<feature type="transmembrane region" description="Helical" evidence="10">
    <location>
        <begin position="124"/>
        <end position="145"/>
    </location>
</feature>
<feature type="region of interest" description="Disordered" evidence="9">
    <location>
        <begin position="178"/>
        <end position="197"/>
    </location>
</feature>
<name>A0A4S2MT07_9PEZI</name>
<dbReference type="PANTHER" id="PTHR12952:SF0">
    <property type="entry name" value="PROTEIN SYS1 HOMOLOG"/>
    <property type="match status" value="1"/>
</dbReference>
<comment type="subcellular location">
    <subcellularLocation>
        <location evidence="1">Golgi apparatus membrane</location>
        <topology evidence="1">Multi-pass membrane protein</topology>
    </subcellularLocation>
</comment>
<proteinExistence type="inferred from homology"/>
<dbReference type="OrthoDB" id="542931at2759"/>
<keyword evidence="8 10" id="KW-0472">Membrane</keyword>
<dbReference type="GO" id="GO:0005829">
    <property type="term" value="C:cytosol"/>
    <property type="evidence" value="ECO:0007669"/>
    <property type="project" value="GOC"/>
</dbReference>
<dbReference type="FunCoup" id="A0A4S2MT07">
    <property type="interactions" value="239"/>
</dbReference>
<keyword evidence="5" id="KW-0653">Protein transport</keyword>
<dbReference type="InParanoid" id="A0A4S2MT07"/>
<evidence type="ECO:0000256" key="5">
    <source>
        <dbReference type="ARBA" id="ARBA00022927"/>
    </source>
</evidence>
<dbReference type="Pfam" id="PF09801">
    <property type="entry name" value="SYS1"/>
    <property type="match status" value="1"/>
</dbReference>
<dbReference type="GO" id="GO:0034067">
    <property type="term" value="P:protein localization to Golgi apparatus"/>
    <property type="evidence" value="ECO:0007669"/>
    <property type="project" value="TreeGrafter"/>
</dbReference>
<dbReference type="GO" id="GO:0006895">
    <property type="term" value="P:Golgi to endosome transport"/>
    <property type="evidence" value="ECO:0007669"/>
    <property type="project" value="TreeGrafter"/>
</dbReference>
<evidence type="ECO:0000313" key="12">
    <source>
        <dbReference type="Proteomes" id="UP000298138"/>
    </source>
</evidence>
<evidence type="ECO:0000256" key="9">
    <source>
        <dbReference type="SAM" id="MobiDB-lite"/>
    </source>
</evidence>